<dbReference type="AlphaFoldDB" id="A0A6N7Q8N2"/>
<sequence>MDSAIARLELHEDLAYLQNYEHLPFRRVRSIGVDDGGLPVAVHGLQWQPYSYFYGTSIEPSFSVFAPRPDGDDFVELSTTPLPTSLTLEHVEQKRAFLRTYNGLVLVDLDDPGAPRAQAFFKTWYWYHGTGPARIVDDQVYVPAGPAGILQLGIDESNLLQSP</sequence>
<accession>A0A6N7Q8N2</accession>
<dbReference type="EMBL" id="WJIE01000016">
    <property type="protein sequence ID" value="MRG97231.1"/>
    <property type="molecule type" value="Genomic_DNA"/>
</dbReference>
<protein>
    <submittedName>
        <fullName evidence="1">Uncharacterized protein</fullName>
    </submittedName>
</protein>
<dbReference type="RefSeq" id="WP_153824019.1">
    <property type="nucleotide sequence ID" value="NZ_WJIE01000016.1"/>
</dbReference>
<dbReference type="Proteomes" id="UP000440224">
    <property type="component" value="Unassembled WGS sequence"/>
</dbReference>
<proteinExistence type="predicted"/>
<evidence type="ECO:0000313" key="1">
    <source>
        <dbReference type="EMBL" id="MRG97231.1"/>
    </source>
</evidence>
<evidence type="ECO:0000313" key="2">
    <source>
        <dbReference type="Proteomes" id="UP000440224"/>
    </source>
</evidence>
<organism evidence="1 2">
    <name type="scientific">Polyangium spumosum</name>
    <dbReference type="NCBI Taxonomy" id="889282"/>
    <lineage>
        <taxon>Bacteria</taxon>
        <taxon>Pseudomonadati</taxon>
        <taxon>Myxococcota</taxon>
        <taxon>Polyangia</taxon>
        <taxon>Polyangiales</taxon>
        <taxon>Polyangiaceae</taxon>
        <taxon>Polyangium</taxon>
    </lineage>
</organism>
<reference evidence="1 2" key="1">
    <citation type="submission" date="2019-10" db="EMBL/GenBank/DDBJ databases">
        <title>A soil myxobacterium in the family Polyangiaceae.</title>
        <authorList>
            <person name="Li Y."/>
            <person name="Wang J."/>
        </authorList>
    </citation>
    <scope>NUCLEOTIDE SEQUENCE [LARGE SCALE GENOMIC DNA]</scope>
    <source>
        <strain evidence="1 2">DSM 14734</strain>
    </source>
</reference>
<name>A0A6N7Q8N2_9BACT</name>
<gene>
    <name evidence="1" type="ORF">GF068_35690</name>
</gene>
<keyword evidence="2" id="KW-1185">Reference proteome</keyword>
<comment type="caution">
    <text evidence="1">The sequence shown here is derived from an EMBL/GenBank/DDBJ whole genome shotgun (WGS) entry which is preliminary data.</text>
</comment>